<keyword evidence="7" id="KW-1185">Reference proteome</keyword>
<evidence type="ECO:0000259" key="5">
    <source>
        <dbReference type="Pfam" id="PF10033"/>
    </source>
</evidence>
<dbReference type="EMBL" id="JAWWNJ010000007">
    <property type="protein sequence ID" value="KAK7051723.1"/>
    <property type="molecule type" value="Genomic_DNA"/>
</dbReference>
<dbReference type="Proteomes" id="UP001362999">
    <property type="component" value="Unassembled WGS sequence"/>
</dbReference>
<evidence type="ECO:0000256" key="2">
    <source>
        <dbReference type="ARBA" id="ARBA00023006"/>
    </source>
</evidence>
<name>A0AAW0DKU2_9AGAR</name>
<dbReference type="GO" id="GO:0034497">
    <property type="term" value="P:protein localization to phagophore assembly site"/>
    <property type="evidence" value="ECO:0007669"/>
    <property type="project" value="TreeGrafter"/>
</dbReference>
<dbReference type="Gene3D" id="3.30.900.10">
    <property type="entry name" value="HORMA domain"/>
    <property type="match status" value="1"/>
</dbReference>
<keyword evidence="2 3" id="KW-0072">Autophagy</keyword>
<dbReference type="PANTHER" id="PTHR13430:SF4">
    <property type="entry name" value="AUTOPHAGY-RELATED PROTEIN 13"/>
    <property type="match status" value="1"/>
</dbReference>
<dbReference type="InterPro" id="IPR036570">
    <property type="entry name" value="HORMA_dom_sf"/>
</dbReference>
<feature type="domain" description="Autophagy-related protein 13 N-terminal" evidence="5">
    <location>
        <begin position="15"/>
        <end position="226"/>
    </location>
</feature>
<dbReference type="GO" id="GO:0000407">
    <property type="term" value="C:phagophore assembly site"/>
    <property type="evidence" value="ECO:0007669"/>
    <property type="project" value="TreeGrafter"/>
</dbReference>
<evidence type="ECO:0000313" key="6">
    <source>
        <dbReference type="EMBL" id="KAK7051723.1"/>
    </source>
</evidence>
<dbReference type="AlphaFoldDB" id="A0AAW0DKU2"/>
<feature type="non-terminal residue" evidence="6">
    <location>
        <position position="311"/>
    </location>
</feature>
<feature type="compositionally biased region" description="Low complexity" evidence="4">
    <location>
        <begin position="68"/>
        <end position="90"/>
    </location>
</feature>
<dbReference type="GO" id="GO:0034727">
    <property type="term" value="P:piecemeal microautophagy of the nucleus"/>
    <property type="evidence" value="ECO:0007669"/>
    <property type="project" value="TreeGrafter"/>
</dbReference>
<dbReference type="GO" id="GO:0000423">
    <property type="term" value="P:mitophagy"/>
    <property type="evidence" value="ECO:0007669"/>
    <property type="project" value="TreeGrafter"/>
</dbReference>
<accession>A0AAW0DKU2</accession>
<dbReference type="Pfam" id="PF10033">
    <property type="entry name" value="ATG13"/>
    <property type="match status" value="1"/>
</dbReference>
<evidence type="ECO:0000256" key="1">
    <source>
        <dbReference type="ARBA" id="ARBA00005246"/>
    </source>
</evidence>
<comment type="similarity">
    <text evidence="1 3">Belongs to the ATG13 family. Fungi subfamily.</text>
</comment>
<evidence type="ECO:0000256" key="4">
    <source>
        <dbReference type="SAM" id="MobiDB-lite"/>
    </source>
</evidence>
<organism evidence="6 7">
    <name type="scientific">Favolaschia claudopus</name>
    <dbReference type="NCBI Taxonomy" id="2862362"/>
    <lineage>
        <taxon>Eukaryota</taxon>
        <taxon>Fungi</taxon>
        <taxon>Dikarya</taxon>
        <taxon>Basidiomycota</taxon>
        <taxon>Agaricomycotina</taxon>
        <taxon>Agaricomycetes</taxon>
        <taxon>Agaricomycetidae</taxon>
        <taxon>Agaricales</taxon>
        <taxon>Marasmiineae</taxon>
        <taxon>Mycenaceae</taxon>
        <taxon>Favolaschia</taxon>
    </lineage>
</organism>
<dbReference type="PANTHER" id="PTHR13430">
    <property type="match status" value="1"/>
</dbReference>
<dbReference type="GO" id="GO:0005829">
    <property type="term" value="C:cytosol"/>
    <property type="evidence" value="ECO:0007669"/>
    <property type="project" value="TreeGrafter"/>
</dbReference>
<feature type="region of interest" description="Disordered" evidence="4">
    <location>
        <begin position="67"/>
        <end position="92"/>
    </location>
</feature>
<feature type="region of interest" description="Disordered" evidence="4">
    <location>
        <begin position="268"/>
        <end position="311"/>
    </location>
</feature>
<protein>
    <recommendedName>
        <fullName evidence="3">Autophagy-related protein 13</fullName>
    </recommendedName>
</protein>
<sequence length="311" mass="32024">MAAGDSAKADQIAFHVYTKLWHTVYTARASDQVGVGAQGGKTDKWFNLETPLAPPGNTPTSELDLYRALSSSSASSPTHSSSPTTPHLTNTPPPLAIQVLLAIPPPGGGTALVHKPSNTRVEPEPRWVVLEEWVLGFASASSHPSTSHNTSTSYSSSHNTYASDSSTSSSASTSSTLGGGSEEEEDVLPSTIYKNAIPLFRALFALLRILPAWRVVRRLAGRRTASVGATGFGIGMQGGGGAFGGGGGMQGGGKRSLGVVVRLRPTSDAGTRAGQGEATLSFAQSPSPETHAPPLQTSTHVFPGVGIPGGE</sequence>
<dbReference type="InterPro" id="IPR040182">
    <property type="entry name" value="ATG13"/>
</dbReference>
<feature type="region of interest" description="Disordered" evidence="4">
    <location>
        <begin position="140"/>
        <end position="186"/>
    </location>
</feature>
<gene>
    <name evidence="6" type="ORF">R3P38DRAFT_3593683</name>
</gene>
<reference evidence="6 7" key="1">
    <citation type="journal article" date="2024" name="J Genomics">
        <title>Draft genome sequencing and assembly of Favolaschia claudopus CIRM-BRFM 2984 isolated from oak limbs.</title>
        <authorList>
            <person name="Navarro D."/>
            <person name="Drula E."/>
            <person name="Chaduli D."/>
            <person name="Cazenave R."/>
            <person name="Ahrendt S."/>
            <person name="Wang J."/>
            <person name="Lipzen A."/>
            <person name="Daum C."/>
            <person name="Barry K."/>
            <person name="Grigoriev I.V."/>
            <person name="Favel A."/>
            <person name="Rosso M.N."/>
            <person name="Martin F."/>
        </authorList>
    </citation>
    <scope>NUCLEOTIDE SEQUENCE [LARGE SCALE GENOMIC DNA]</scope>
    <source>
        <strain evidence="6 7">CIRM-BRFM 2984</strain>
    </source>
</reference>
<comment type="caution">
    <text evidence="6">The sequence shown here is derived from an EMBL/GenBank/DDBJ whole genome shotgun (WGS) entry which is preliminary data.</text>
</comment>
<feature type="compositionally biased region" description="Low complexity" evidence="4">
    <location>
        <begin position="140"/>
        <end position="176"/>
    </location>
</feature>
<evidence type="ECO:0000313" key="7">
    <source>
        <dbReference type="Proteomes" id="UP001362999"/>
    </source>
</evidence>
<proteinExistence type="inferred from homology"/>
<evidence type="ECO:0000256" key="3">
    <source>
        <dbReference type="RuleBase" id="RU361214"/>
    </source>
</evidence>
<dbReference type="InterPro" id="IPR018731">
    <property type="entry name" value="Atg13_N"/>
</dbReference>
<dbReference type="GO" id="GO:1990316">
    <property type="term" value="C:Atg1/ULK1 kinase complex"/>
    <property type="evidence" value="ECO:0007669"/>
    <property type="project" value="InterPro"/>
</dbReference>